<keyword evidence="3" id="KW-1185">Reference proteome</keyword>
<dbReference type="Pfam" id="PF00551">
    <property type="entry name" value="Formyl_trans_N"/>
    <property type="match status" value="1"/>
</dbReference>
<dbReference type="PANTHER" id="PTHR11138:SF5">
    <property type="entry name" value="METHIONYL-TRNA FORMYLTRANSFERASE, MITOCHONDRIAL"/>
    <property type="match status" value="1"/>
</dbReference>
<dbReference type="PANTHER" id="PTHR11138">
    <property type="entry name" value="METHIONYL-TRNA FORMYLTRANSFERASE"/>
    <property type="match status" value="1"/>
</dbReference>
<dbReference type="GO" id="GO:0004479">
    <property type="term" value="F:methionyl-tRNA formyltransferase activity"/>
    <property type="evidence" value="ECO:0007669"/>
    <property type="project" value="TreeGrafter"/>
</dbReference>
<dbReference type="InterPro" id="IPR002376">
    <property type="entry name" value="Formyl_transf_N"/>
</dbReference>
<comment type="caution">
    <text evidence="2">The sequence shown here is derived from an EMBL/GenBank/DDBJ whole genome shotgun (WGS) entry which is preliminary data.</text>
</comment>
<proteinExistence type="predicted"/>
<evidence type="ECO:0000313" key="2">
    <source>
        <dbReference type="EMBL" id="KJJ84408.1"/>
    </source>
</evidence>
<dbReference type="Proteomes" id="UP000033428">
    <property type="component" value="Unassembled WGS sequence"/>
</dbReference>
<evidence type="ECO:0000259" key="1">
    <source>
        <dbReference type="Pfam" id="PF00551"/>
    </source>
</evidence>
<dbReference type="AlphaFoldDB" id="A0A0F0CM50"/>
<dbReference type="PROSITE" id="PS51257">
    <property type="entry name" value="PROKAR_LIPOPROTEIN"/>
    <property type="match status" value="1"/>
</dbReference>
<evidence type="ECO:0000313" key="3">
    <source>
        <dbReference type="Proteomes" id="UP000033428"/>
    </source>
</evidence>
<name>A0A0F0CM50_9BACT</name>
<dbReference type="InterPro" id="IPR036477">
    <property type="entry name" value="Formyl_transf_N_sf"/>
</dbReference>
<keyword evidence="2" id="KW-0808">Transferase</keyword>
<dbReference type="SUPFAM" id="SSF53328">
    <property type="entry name" value="Formyltransferase"/>
    <property type="match status" value="1"/>
</dbReference>
<protein>
    <submittedName>
        <fullName evidence="2">Methionyl-tRNA formyltransferase</fullName>
    </submittedName>
</protein>
<accession>A0A0F0CM50</accession>
<sequence length="180" mass="19621">MSKEKKLNICVMAGQNAGVISIISALSLGCRINAAVSYSKECEKILSLFDIPVFKSIKDDGFKNAILISDLLLSAHGREIVSAELLKIPKYGGVNIHPYLYAYKGADPVGRAILDSNFRASVGSHIMTEKIDEGKVLFEEFIDVAGAKTREDVYSALYPFYAGVVIKTLRAITSFSADIH</sequence>
<gene>
    <name evidence="2" type="ORF">OMAG_001728</name>
</gene>
<feature type="domain" description="Formyl transferase N-terminal" evidence="1">
    <location>
        <begin position="71"/>
        <end position="157"/>
    </location>
</feature>
<reference evidence="2 3" key="1">
    <citation type="submission" date="2015-02" db="EMBL/GenBank/DDBJ databases">
        <title>Single-cell genomics of uncultivated deep-branching MTB reveals a conserved set of magnetosome genes.</title>
        <authorList>
            <person name="Kolinko S."/>
            <person name="Richter M."/>
            <person name="Glockner F.O."/>
            <person name="Brachmann A."/>
            <person name="Schuler D."/>
        </authorList>
    </citation>
    <scope>NUCLEOTIDE SEQUENCE [LARGE SCALE GENOMIC DNA]</scope>
    <source>
        <strain evidence="2">SKK-01</strain>
    </source>
</reference>
<dbReference type="Gene3D" id="3.40.50.170">
    <property type="entry name" value="Formyl transferase, N-terminal domain"/>
    <property type="match status" value="1"/>
</dbReference>
<organism evidence="2 3">
    <name type="scientific">Candidatus Omnitrophus magneticus</name>
    <dbReference type="NCBI Taxonomy" id="1609969"/>
    <lineage>
        <taxon>Bacteria</taxon>
        <taxon>Pseudomonadati</taxon>
        <taxon>Candidatus Omnitrophota</taxon>
        <taxon>Candidatus Omnitrophus</taxon>
    </lineage>
</organism>
<dbReference type="EMBL" id="JYNY01000369">
    <property type="protein sequence ID" value="KJJ84408.1"/>
    <property type="molecule type" value="Genomic_DNA"/>
</dbReference>